<keyword evidence="1" id="KW-0732">Signal</keyword>
<protein>
    <submittedName>
        <fullName evidence="3">Uncharacterized protein DUF1906</fullName>
    </submittedName>
</protein>
<sequence length="265" mass="28310">MRHFAWALLLLLGVSAARAQKSYLGFDQNLYPGDAALTKLHRTFSYACYWLNNPPQMNTNPWTGKRGLLRAQGFGFLLLFNGRLDAQLKGRDATTLGGADGAAAVKAALDEGFPMRAVIFLDQEEGGRMLPEQAAYLRGWIDAVRRGGFRAGVYCSGISVPEGDGSISTAQDVHHQFPKAALWVANDACPPSPGCRLRAAPPAGSGFAGAEVWQFAQSPRRPQYTAACVKTYSADGNCYAPGLPQTAQSLLDLDTAASADPSAGR</sequence>
<dbReference type="EMBL" id="SMGK01000002">
    <property type="protein sequence ID" value="TCK73856.1"/>
    <property type="molecule type" value="Genomic_DNA"/>
</dbReference>
<evidence type="ECO:0000256" key="1">
    <source>
        <dbReference type="SAM" id="SignalP"/>
    </source>
</evidence>
<evidence type="ECO:0000313" key="4">
    <source>
        <dbReference type="Proteomes" id="UP000295210"/>
    </source>
</evidence>
<accession>A0A4R1L6P0</accession>
<feature type="signal peptide" evidence="1">
    <location>
        <begin position="1"/>
        <end position="19"/>
    </location>
</feature>
<feature type="domain" description="Rv2525c-like glycoside hydrolase-like" evidence="2">
    <location>
        <begin position="69"/>
        <end position="161"/>
    </location>
</feature>
<keyword evidence="4" id="KW-1185">Reference proteome</keyword>
<dbReference type="OrthoDB" id="115128at2"/>
<organism evidence="3 4">
    <name type="scientific">Acidipila rosea</name>
    <dbReference type="NCBI Taxonomy" id="768535"/>
    <lineage>
        <taxon>Bacteria</taxon>
        <taxon>Pseudomonadati</taxon>
        <taxon>Acidobacteriota</taxon>
        <taxon>Terriglobia</taxon>
        <taxon>Terriglobales</taxon>
        <taxon>Acidobacteriaceae</taxon>
        <taxon>Acidipila</taxon>
    </lineage>
</organism>
<reference evidence="3 4" key="1">
    <citation type="submission" date="2019-03" db="EMBL/GenBank/DDBJ databases">
        <title>Genomic Encyclopedia of Type Strains, Phase IV (KMG-IV): sequencing the most valuable type-strain genomes for metagenomic binning, comparative biology and taxonomic classification.</title>
        <authorList>
            <person name="Goeker M."/>
        </authorList>
    </citation>
    <scope>NUCLEOTIDE SEQUENCE [LARGE SCALE GENOMIC DNA]</scope>
    <source>
        <strain evidence="3 4">DSM 103428</strain>
    </source>
</reference>
<evidence type="ECO:0000259" key="2">
    <source>
        <dbReference type="Pfam" id="PF08924"/>
    </source>
</evidence>
<dbReference type="Proteomes" id="UP000295210">
    <property type="component" value="Unassembled WGS sequence"/>
</dbReference>
<dbReference type="InterPro" id="IPR017853">
    <property type="entry name" value="GH"/>
</dbReference>
<feature type="chain" id="PRO_5020610643" evidence="1">
    <location>
        <begin position="20"/>
        <end position="265"/>
    </location>
</feature>
<name>A0A4R1L6P0_9BACT</name>
<dbReference type="SUPFAM" id="SSF51445">
    <property type="entry name" value="(Trans)glycosidases"/>
    <property type="match status" value="1"/>
</dbReference>
<evidence type="ECO:0000313" key="3">
    <source>
        <dbReference type="EMBL" id="TCK73856.1"/>
    </source>
</evidence>
<comment type="caution">
    <text evidence="3">The sequence shown here is derived from an EMBL/GenBank/DDBJ whole genome shotgun (WGS) entry which is preliminary data.</text>
</comment>
<dbReference type="Pfam" id="PF08924">
    <property type="entry name" value="Rv2525c_GlyHyd-like"/>
    <property type="match status" value="1"/>
</dbReference>
<dbReference type="InterPro" id="IPR015020">
    <property type="entry name" value="Rv2525c-like_Glyco_Hydro-like"/>
</dbReference>
<proteinExistence type="predicted"/>
<dbReference type="AlphaFoldDB" id="A0A4R1L6P0"/>
<dbReference type="Gene3D" id="3.20.20.80">
    <property type="entry name" value="Glycosidases"/>
    <property type="match status" value="1"/>
</dbReference>
<gene>
    <name evidence="3" type="ORF">C7378_1474</name>
</gene>